<dbReference type="AlphaFoldDB" id="A0A1F6UQM9"/>
<proteinExistence type="predicted"/>
<comment type="caution">
    <text evidence="2">The sequence shown here is derived from an EMBL/GenBank/DDBJ whole genome shotgun (WGS) entry which is preliminary data.</text>
</comment>
<organism evidence="2 3">
    <name type="scientific">Candidatus Nomurabacteria bacterium RIFCSPHIGHO2_01_FULL_38_19</name>
    <dbReference type="NCBI Taxonomy" id="1801732"/>
    <lineage>
        <taxon>Bacteria</taxon>
        <taxon>Candidatus Nomuraibacteriota</taxon>
    </lineage>
</organism>
<evidence type="ECO:0000313" key="3">
    <source>
        <dbReference type="Proteomes" id="UP000177869"/>
    </source>
</evidence>
<name>A0A1F6UQM9_9BACT</name>
<evidence type="ECO:0000313" key="2">
    <source>
        <dbReference type="EMBL" id="OGI59681.1"/>
    </source>
</evidence>
<feature type="domain" description="DUF5659" evidence="1">
    <location>
        <begin position="27"/>
        <end position="98"/>
    </location>
</feature>
<dbReference type="EMBL" id="MFTI01000028">
    <property type="protein sequence ID" value="OGI59681.1"/>
    <property type="molecule type" value="Genomic_DNA"/>
</dbReference>
<gene>
    <name evidence="2" type="ORF">A2814_01260</name>
</gene>
<evidence type="ECO:0000259" key="1">
    <source>
        <dbReference type="Pfam" id="PF18903"/>
    </source>
</evidence>
<dbReference type="Pfam" id="PF18903">
    <property type="entry name" value="DUF5659"/>
    <property type="match status" value="1"/>
</dbReference>
<protein>
    <recommendedName>
        <fullName evidence="1">DUF5659 domain-containing protein</fullName>
    </recommendedName>
</protein>
<reference evidence="2 3" key="1">
    <citation type="journal article" date="2016" name="Nat. Commun.">
        <title>Thousands of microbial genomes shed light on interconnected biogeochemical processes in an aquifer system.</title>
        <authorList>
            <person name="Anantharaman K."/>
            <person name="Brown C.T."/>
            <person name="Hug L.A."/>
            <person name="Sharon I."/>
            <person name="Castelle C.J."/>
            <person name="Probst A.J."/>
            <person name="Thomas B.C."/>
            <person name="Singh A."/>
            <person name="Wilkins M.J."/>
            <person name="Karaoz U."/>
            <person name="Brodie E.L."/>
            <person name="Williams K.H."/>
            <person name="Hubbard S.S."/>
            <person name="Banfield J.F."/>
        </authorList>
    </citation>
    <scope>NUCLEOTIDE SEQUENCE [LARGE SCALE GENOMIC DNA]</scope>
</reference>
<dbReference type="Proteomes" id="UP000177869">
    <property type="component" value="Unassembled WGS sequence"/>
</dbReference>
<accession>A0A1F6UQM9</accession>
<dbReference type="InterPro" id="IPR043718">
    <property type="entry name" value="DUF5659"/>
</dbReference>
<sequence>MSNKIKKSSENEEWKYTSLDDPSLVWTTYDMNCSVALLCSGFELLGIDKNKDPRKALFVFKKEDGIENVIDLFWSDRLEVKARTFADTIKALKNRLYSE</sequence>
<dbReference type="STRING" id="1801732.A2814_01260"/>